<organism evidence="2">
    <name type="scientific">Trypanosoma congolense (strain IL3000)</name>
    <dbReference type="NCBI Taxonomy" id="1068625"/>
    <lineage>
        <taxon>Eukaryota</taxon>
        <taxon>Discoba</taxon>
        <taxon>Euglenozoa</taxon>
        <taxon>Kinetoplastea</taxon>
        <taxon>Metakinetoplastina</taxon>
        <taxon>Trypanosomatida</taxon>
        <taxon>Trypanosomatidae</taxon>
        <taxon>Trypanosoma</taxon>
        <taxon>Nannomonas</taxon>
    </lineage>
</organism>
<protein>
    <submittedName>
        <fullName evidence="2">Uncharacterized protein</fullName>
    </submittedName>
</protein>
<proteinExistence type="predicted"/>
<dbReference type="EMBL" id="HE575322">
    <property type="protein sequence ID" value="CCC92635.1"/>
    <property type="molecule type" value="Genomic_DNA"/>
</dbReference>
<feature type="transmembrane region" description="Helical" evidence="1">
    <location>
        <begin position="13"/>
        <end position="37"/>
    </location>
</feature>
<reference evidence="2" key="1">
    <citation type="journal article" date="2012" name="Proc. Natl. Acad. Sci. U.S.A.">
        <title>Antigenic diversity is generated by distinct evolutionary mechanisms in African trypanosome species.</title>
        <authorList>
            <person name="Jackson A.P."/>
            <person name="Berry A."/>
            <person name="Aslett M."/>
            <person name="Allison H.C."/>
            <person name="Burton P."/>
            <person name="Vavrova-Anderson J."/>
            <person name="Brown R."/>
            <person name="Browne H."/>
            <person name="Corton N."/>
            <person name="Hauser H."/>
            <person name="Gamble J."/>
            <person name="Gilderthorp R."/>
            <person name="Marcello L."/>
            <person name="McQuillan J."/>
            <person name="Otto T.D."/>
            <person name="Quail M.A."/>
            <person name="Sanders M.J."/>
            <person name="van Tonder A."/>
            <person name="Ginger M.L."/>
            <person name="Field M.C."/>
            <person name="Barry J.D."/>
            <person name="Hertz-Fowler C."/>
            <person name="Berriman M."/>
        </authorList>
    </citation>
    <scope>NUCLEOTIDE SEQUENCE</scope>
    <source>
        <strain evidence="2">IL3000</strain>
    </source>
</reference>
<sequence>MVEMACNTTLHRLLDYIFIFLLLFVGRVVTHPATLWFSAGTGLSAPLWCEVSVHSSSFSFFFLLFLSWFLHSLSLLPSSSLVLRPWGVAFPFCSLVRSSR</sequence>
<keyword evidence="1" id="KW-1133">Transmembrane helix</keyword>
<evidence type="ECO:0000313" key="2">
    <source>
        <dbReference type="EMBL" id="CCC92635.1"/>
    </source>
</evidence>
<keyword evidence="1" id="KW-0812">Transmembrane</keyword>
<accession>G0UTC1</accession>
<dbReference type="AlphaFoldDB" id="G0UTC1"/>
<evidence type="ECO:0000256" key="1">
    <source>
        <dbReference type="SAM" id="Phobius"/>
    </source>
</evidence>
<feature type="transmembrane region" description="Helical" evidence="1">
    <location>
        <begin position="57"/>
        <end position="76"/>
    </location>
</feature>
<gene>
    <name evidence="2" type="ORF">TCIL3000_9_290</name>
</gene>
<keyword evidence="1" id="KW-0472">Membrane</keyword>
<name>G0UTC1_TRYCI</name>